<evidence type="ECO:0000256" key="1">
    <source>
        <dbReference type="SAM" id="Phobius"/>
    </source>
</evidence>
<evidence type="ECO:0000313" key="4">
    <source>
        <dbReference type="Proteomes" id="UP000005408"/>
    </source>
</evidence>
<evidence type="ECO:0000259" key="2">
    <source>
        <dbReference type="Pfam" id="PF05050"/>
    </source>
</evidence>
<dbReference type="NCBIfam" id="TIGR01444">
    <property type="entry name" value="fkbM_fam"/>
    <property type="match status" value="2"/>
</dbReference>
<name>A0A8W8K7W1_MAGGI</name>
<dbReference type="AlphaFoldDB" id="A0A8W8K7W1"/>
<keyword evidence="4" id="KW-1185">Reference proteome</keyword>
<dbReference type="InterPro" id="IPR052514">
    <property type="entry name" value="SAM-dependent_MTase"/>
</dbReference>
<keyword evidence="1" id="KW-0812">Transmembrane</keyword>
<protein>
    <recommendedName>
        <fullName evidence="2">Methyltransferase FkbM domain-containing protein</fullName>
    </recommendedName>
</protein>
<feature type="domain" description="Methyltransferase FkbM" evidence="2">
    <location>
        <begin position="170"/>
        <end position="332"/>
    </location>
</feature>
<dbReference type="PANTHER" id="PTHR34203:SF15">
    <property type="entry name" value="SLL1173 PROTEIN"/>
    <property type="match status" value="1"/>
</dbReference>
<dbReference type="Proteomes" id="UP000005408">
    <property type="component" value="Unassembled WGS sequence"/>
</dbReference>
<feature type="transmembrane region" description="Helical" evidence="1">
    <location>
        <begin position="416"/>
        <end position="436"/>
    </location>
</feature>
<reference evidence="3" key="1">
    <citation type="submission" date="2022-08" db="UniProtKB">
        <authorList>
            <consortium name="EnsemblMetazoa"/>
        </authorList>
    </citation>
    <scope>IDENTIFICATION</scope>
    <source>
        <strain evidence="3">05x7-T-G4-1.051#20</strain>
    </source>
</reference>
<dbReference type="Gene3D" id="3.40.50.150">
    <property type="entry name" value="Vaccinia Virus protein VP39"/>
    <property type="match status" value="2"/>
</dbReference>
<organism evidence="3 4">
    <name type="scientific">Magallana gigas</name>
    <name type="common">Pacific oyster</name>
    <name type="synonym">Crassostrea gigas</name>
    <dbReference type="NCBI Taxonomy" id="29159"/>
    <lineage>
        <taxon>Eukaryota</taxon>
        <taxon>Metazoa</taxon>
        <taxon>Spiralia</taxon>
        <taxon>Lophotrochozoa</taxon>
        <taxon>Mollusca</taxon>
        <taxon>Bivalvia</taxon>
        <taxon>Autobranchia</taxon>
        <taxon>Pteriomorphia</taxon>
        <taxon>Ostreida</taxon>
        <taxon>Ostreoidea</taxon>
        <taxon>Ostreidae</taxon>
        <taxon>Magallana</taxon>
    </lineage>
</organism>
<proteinExistence type="predicted"/>
<sequence length="746" mass="84952">MSRLKKTCVLLVVGFYLGYMFTSRTYEDTVDRLKQTVALYLRRTEAVFNNVTAYHNNSSPYRTMISNKKNNHFTLSQLSHRAQGSDGWNLVFSRNRTIWKVQPSMCSRNTTGFYRSKLRTNVGSTAIYIYDPRKDIWVSREIIRYGSWEGKHINLILSLLQQDPDLHFVDIGSNVGVFTLAVALLGRRVLAVDALAMNIMRLCSSVIEGNFTDSVQIVYNAFSDVYETVSLGMDENNVGGTFVAKDKNTNKVIGSRVVGNYGTVQTIRLNDVLSLPRFDFRKVIMKIDVEGYENKVFKGGETFFDKVDVRAVLMEWQWLKTGNAGQEIINFMLLKNMEPHVPEQNPRPLKTQDQTIPIKIRIKEIPLFFRLFAKVISARQPETTWFSLSAEITYTLHSKERHTCLYSNAPTMKFNLAVKIGCLGFCCFIVGWMLAIQQCPHAQRLFPMFDPVFKNTEAPITTKKPVSQEYFIYHRDETKWNPCNITCKDTSKFLKTTLHTSAGDTPIFVYSSTEDKHVSGSLIRDGRWEPQFVDLISNLLKEDPDLHFIDLGTNIGVFALSIAKMNRQVIAVDALAMNVERLCASINAGNFTKNIKLVHNALSDVREVVSLGKDKGNVGGTFVAKDKNPNKVRGSDVGGSYGSVQTAMLDDILELPGFSVKKAVMKIDVEGYENRVFKSGNKFFERVDVTAVLMEWMWLKTGPAGQEIVEFFKRHNYEATVPTDRRVLPINQREFWPNDVLWRKKV</sequence>
<dbReference type="InterPro" id="IPR029063">
    <property type="entry name" value="SAM-dependent_MTases_sf"/>
</dbReference>
<accession>A0A8W8K7W1</accession>
<keyword evidence="1" id="KW-0472">Membrane</keyword>
<dbReference type="EnsemblMetazoa" id="G22472.1">
    <property type="protein sequence ID" value="G22472.1:cds"/>
    <property type="gene ID" value="G22472"/>
</dbReference>
<dbReference type="SUPFAM" id="SSF53335">
    <property type="entry name" value="S-adenosyl-L-methionine-dependent methyltransferases"/>
    <property type="match status" value="2"/>
</dbReference>
<dbReference type="Pfam" id="PF05050">
    <property type="entry name" value="Methyltransf_21"/>
    <property type="match status" value="2"/>
</dbReference>
<feature type="domain" description="Methyltransferase FkbM" evidence="2">
    <location>
        <begin position="550"/>
        <end position="718"/>
    </location>
</feature>
<dbReference type="PANTHER" id="PTHR34203">
    <property type="entry name" value="METHYLTRANSFERASE, FKBM FAMILY PROTEIN"/>
    <property type="match status" value="1"/>
</dbReference>
<evidence type="ECO:0000313" key="3">
    <source>
        <dbReference type="EnsemblMetazoa" id="G22472.1:cds"/>
    </source>
</evidence>
<dbReference type="InterPro" id="IPR006342">
    <property type="entry name" value="FkbM_mtfrase"/>
</dbReference>
<keyword evidence="1" id="KW-1133">Transmembrane helix</keyword>